<dbReference type="Proteomes" id="UP000324222">
    <property type="component" value="Unassembled WGS sequence"/>
</dbReference>
<accession>A0A5B7KET8</accession>
<organism evidence="1 2">
    <name type="scientific">Portunus trituberculatus</name>
    <name type="common">Swimming crab</name>
    <name type="synonym">Neptunus trituberculatus</name>
    <dbReference type="NCBI Taxonomy" id="210409"/>
    <lineage>
        <taxon>Eukaryota</taxon>
        <taxon>Metazoa</taxon>
        <taxon>Ecdysozoa</taxon>
        <taxon>Arthropoda</taxon>
        <taxon>Crustacea</taxon>
        <taxon>Multicrustacea</taxon>
        <taxon>Malacostraca</taxon>
        <taxon>Eumalacostraca</taxon>
        <taxon>Eucarida</taxon>
        <taxon>Decapoda</taxon>
        <taxon>Pleocyemata</taxon>
        <taxon>Brachyura</taxon>
        <taxon>Eubrachyura</taxon>
        <taxon>Portunoidea</taxon>
        <taxon>Portunidae</taxon>
        <taxon>Portuninae</taxon>
        <taxon>Portunus</taxon>
    </lineage>
</organism>
<keyword evidence="2" id="KW-1185">Reference proteome</keyword>
<dbReference type="AlphaFoldDB" id="A0A5B7KET8"/>
<proteinExistence type="predicted"/>
<gene>
    <name evidence="1" type="ORF">E2C01_099399</name>
</gene>
<sequence length="123" mass="13154">MRPRSEPILVTSSPATICSPAALATCTLYPGRKPPSAIFMTRASGSVVEARGSFGVLPLLRLSSRAWRCRLISASAACAAFRRSVRSRAARSLAALMRWLLASERASTSRLSSATIVCAVSKW</sequence>
<reference evidence="1 2" key="1">
    <citation type="submission" date="2019-05" db="EMBL/GenBank/DDBJ databases">
        <title>Another draft genome of Portunus trituberculatus and its Hox gene families provides insights of decapod evolution.</title>
        <authorList>
            <person name="Jeong J.-H."/>
            <person name="Song I."/>
            <person name="Kim S."/>
            <person name="Choi T."/>
            <person name="Kim D."/>
            <person name="Ryu S."/>
            <person name="Kim W."/>
        </authorList>
    </citation>
    <scope>NUCLEOTIDE SEQUENCE [LARGE SCALE GENOMIC DNA]</scope>
    <source>
        <tissue evidence="1">Muscle</tissue>
    </source>
</reference>
<protein>
    <submittedName>
        <fullName evidence="1">Uncharacterized protein</fullName>
    </submittedName>
</protein>
<comment type="caution">
    <text evidence="1">The sequence shown here is derived from an EMBL/GenBank/DDBJ whole genome shotgun (WGS) entry which is preliminary data.</text>
</comment>
<evidence type="ECO:0000313" key="2">
    <source>
        <dbReference type="Proteomes" id="UP000324222"/>
    </source>
</evidence>
<name>A0A5B7KET8_PORTR</name>
<dbReference type="EMBL" id="VSRR010137701">
    <property type="protein sequence ID" value="MPD03748.1"/>
    <property type="molecule type" value="Genomic_DNA"/>
</dbReference>
<evidence type="ECO:0000313" key="1">
    <source>
        <dbReference type="EMBL" id="MPD03748.1"/>
    </source>
</evidence>